<gene>
    <name evidence="1" type="ORF">SAMN06296052_1183</name>
</gene>
<dbReference type="InterPro" id="IPR002763">
    <property type="entry name" value="DUF72"/>
</dbReference>
<protein>
    <submittedName>
        <fullName evidence="1">Uncharacterized conserved protein YecE, DUF72 family</fullName>
    </submittedName>
</protein>
<evidence type="ECO:0000313" key="2">
    <source>
        <dbReference type="Proteomes" id="UP000198432"/>
    </source>
</evidence>
<dbReference type="InterPro" id="IPR036520">
    <property type="entry name" value="UPF0759_sf"/>
</dbReference>
<sequence>MQRQKNLGNMEQKIHIGTSGWHYKHWMGTFYPPEVKQKGFTDYYLRFFSTVEVNNSFYRLPTPETFANWRSATPENFVFAVKASRFITHMKKLKEPQEGLSRLFNSVNSLEEKLGPILFQLPPMWHVNKERLQDFLRLLPPYYRYTFEFRHPSWYAPEVLDLLRERNIAFCIYELEGHMSPLEITADFAYVRLHGPDGKYAGSYSESAMQWWAKQCLDWQAQGLDVYVYFDNDQLGYAAFNAQRLQQLVLEQMQAL</sequence>
<evidence type="ECO:0000313" key="1">
    <source>
        <dbReference type="EMBL" id="SNS94493.1"/>
    </source>
</evidence>
<accession>A0A239IN50</accession>
<dbReference type="Proteomes" id="UP000198432">
    <property type="component" value="Unassembled WGS sequence"/>
</dbReference>
<dbReference type="AlphaFoldDB" id="A0A239IN50"/>
<dbReference type="Gene3D" id="3.20.20.410">
    <property type="entry name" value="Protein of unknown function UPF0759"/>
    <property type="match status" value="1"/>
</dbReference>
<dbReference type="EMBL" id="FZOQ01000018">
    <property type="protein sequence ID" value="SNS94493.1"/>
    <property type="molecule type" value="Genomic_DNA"/>
</dbReference>
<dbReference type="PANTHER" id="PTHR30348:SF4">
    <property type="entry name" value="DUF72 DOMAIN-CONTAINING PROTEIN"/>
    <property type="match status" value="1"/>
</dbReference>
<dbReference type="PANTHER" id="PTHR30348">
    <property type="entry name" value="UNCHARACTERIZED PROTEIN YECE"/>
    <property type="match status" value="1"/>
</dbReference>
<keyword evidence="2" id="KW-1185">Reference proteome</keyword>
<reference evidence="2" key="1">
    <citation type="submission" date="2017-06" db="EMBL/GenBank/DDBJ databases">
        <authorList>
            <person name="Varghese N."/>
            <person name="Submissions S."/>
        </authorList>
    </citation>
    <scope>NUCLEOTIDE SEQUENCE [LARGE SCALE GENOMIC DNA]</scope>
    <source>
        <strain evidence="2">NKM1</strain>
    </source>
</reference>
<name>A0A239IN50_9BACT</name>
<organism evidence="1 2">
    <name type="scientific">Pontibacter ummariensis</name>
    <dbReference type="NCBI Taxonomy" id="1610492"/>
    <lineage>
        <taxon>Bacteria</taxon>
        <taxon>Pseudomonadati</taxon>
        <taxon>Bacteroidota</taxon>
        <taxon>Cytophagia</taxon>
        <taxon>Cytophagales</taxon>
        <taxon>Hymenobacteraceae</taxon>
        <taxon>Pontibacter</taxon>
    </lineage>
</organism>
<dbReference type="SUPFAM" id="SSF117396">
    <property type="entry name" value="TM1631-like"/>
    <property type="match status" value="1"/>
</dbReference>
<proteinExistence type="predicted"/>
<dbReference type="Pfam" id="PF01904">
    <property type="entry name" value="DUF72"/>
    <property type="match status" value="1"/>
</dbReference>